<dbReference type="KEGG" id="tng:GSTEN00038106G001"/>
<feature type="signal peptide" evidence="1">
    <location>
        <begin position="1"/>
        <end position="19"/>
    </location>
</feature>
<reference evidence="2" key="1">
    <citation type="journal article" date="2004" name="Nature">
        <title>Genome duplication in the teleost fish Tetraodon nigroviridis reveals the early vertebrate proto-karyotype.</title>
        <authorList>
            <person name="Jaillon O."/>
            <person name="Aury J.-M."/>
            <person name="Brunet F."/>
            <person name="Petit J.-L."/>
            <person name="Stange-Thomann N."/>
            <person name="Mauceli E."/>
            <person name="Bouneau L."/>
            <person name="Fischer C."/>
            <person name="Ozouf-Costaz C."/>
            <person name="Bernot A."/>
            <person name="Nicaud S."/>
            <person name="Jaffe D."/>
            <person name="Fisher S."/>
            <person name="Lutfalla G."/>
            <person name="Dossat C."/>
            <person name="Segurens B."/>
            <person name="Dasilva C."/>
            <person name="Salanoubat M."/>
            <person name="Levy M."/>
            <person name="Boudet N."/>
            <person name="Castellano S."/>
            <person name="Anthouard V."/>
            <person name="Jubin C."/>
            <person name="Castelli V."/>
            <person name="Katinka M."/>
            <person name="Vacherie B."/>
            <person name="Biemont C."/>
            <person name="Skalli Z."/>
            <person name="Cattolico L."/>
            <person name="Poulain J."/>
            <person name="De Berardinis V."/>
            <person name="Cruaud C."/>
            <person name="Duprat S."/>
            <person name="Brottier P."/>
            <person name="Coutanceau J.-P."/>
            <person name="Gouzy J."/>
            <person name="Parra G."/>
            <person name="Lardier G."/>
            <person name="Chapple C."/>
            <person name="McKernan K.J."/>
            <person name="McEwan P."/>
            <person name="Bosak S."/>
            <person name="Kellis M."/>
            <person name="Volff J.-N."/>
            <person name="Guigo R."/>
            <person name="Zody M.C."/>
            <person name="Mesirov J."/>
            <person name="Lindblad-Toh K."/>
            <person name="Birren B."/>
            <person name="Nusbaum C."/>
            <person name="Kahn D."/>
            <person name="Robinson-Rechavi M."/>
            <person name="Laudet V."/>
            <person name="Schachter V."/>
            <person name="Quetier F."/>
            <person name="Saurin W."/>
            <person name="Scarpelli C."/>
            <person name="Wincker P."/>
            <person name="Lander E.S."/>
            <person name="Weissenbach J."/>
            <person name="Roest Crollius H."/>
        </authorList>
    </citation>
    <scope>NUCLEOTIDE SEQUENCE [LARGE SCALE GENOMIC DNA]</scope>
</reference>
<gene>
    <name evidence="2" type="ORF">GSTENG00038106001</name>
</gene>
<name>Q4RDH9_TETNG</name>
<evidence type="ECO:0000313" key="2">
    <source>
        <dbReference type="EMBL" id="CAG13553.1"/>
    </source>
</evidence>
<reference evidence="2" key="2">
    <citation type="submission" date="2004-02" db="EMBL/GenBank/DDBJ databases">
        <authorList>
            <consortium name="Genoscope"/>
            <consortium name="Whitehead Institute Centre for Genome Research"/>
        </authorList>
    </citation>
    <scope>NUCLEOTIDE SEQUENCE</scope>
</reference>
<evidence type="ECO:0000256" key="1">
    <source>
        <dbReference type="SAM" id="SignalP"/>
    </source>
</evidence>
<dbReference type="AlphaFoldDB" id="Q4RDH9"/>
<proteinExistence type="predicted"/>
<sequence>MNTCSLVSLLSSGTHVLLAALEGSRPCAAVRDGLHWRSRCRHAHSSF</sequence>
<feature type="chain" id="PRO_5004242935" evidence="1">
    <location>
        <begin position="20"/>
        <end position="47"/>
    </location>
</feature>
<comment type="caution">
    <text evidence="2">The sequence shown here is derived from an EMBL/GenBank/DDBJ whole genome shotgun (WGS) entry which is preliminary data.</text>
</comment>
<protein>
    <submittedName>
        <fullName evidence="2">(spotted green pufferfish) hypothetical protein</fullName>
    </submittedName>
</protein>
<organism evidence="2">
    <name type="scientific">Tetraodon nigroviridis</name>
    <name type="common">Spotted green pufferfish</name>
    <name type="synonym">Chelonodon nigroviridis</name>
    <dbReference type="NCBI Taxonomy" id="99883"/>
    <lineage>
        <taxon>Eukaryota</taxon>
        <taxon>Metazoa</taxon>
        <taxon>Chordata</taxon>
        <taxon>Craniata</taxon>
        <taxon>Vertebrata</taxon>
        <taxon>Euteleostomi</taxon>
        <taxon>Actinopterygii</taxon>
        <taxon>Neopterygii</taxon>
        <taxon>Teleostei</taxon>
        <taxon>Neoteleostei</taxon>
        <taxon>Acanthomorphata</taxon>
        <taxon>Eupercaria</taxon>
        <taxon>Tetraodontiformes</taxon>
        <taxon>Tetradontoidea</taxon>
        <taxon>Tetraodontidae</taxon>
        <taxon>Tetraodon</taxon>
    </lineage>
</organism>
<accession>Q4RDH9</accession>
<dbReference type="EMBL" id="CAAE01016421">
    <property type="protein sequence ID" value="CAG13553.1"/>
    <property type="molecule type" value="Genomic_DNA"/>
</dbReference>
<keyword evidence="1" id="KW-0732">Signal</keyword>